<evidence type="ECO:0000313" key="1">
    <source>
        <dbReference type="EMBL" id="KGO93839.1"/>
    </source>
</evidence>
<name>A0A0A2MND6_9FLAO</name>
<evidence type="ECO:0008006" key="3">
    <source>
        <dbReference type="Google" id="ProtNLM"/>
    </source>
</evidence>
<gene>
    <name evidence="1" type="ORF">Q767_14275</name>
</gene>
<dbReference type="SUPFAM" id="SSF49464">
    <property type="entry name" value="Carboxypeptidase regulatory domain-like"/>
    <property type="match status" value="1"/>
</dbReference>
<dbReference type="PATRIC" id="fig|1107311.5.peg.1372"/>
<dbReference type="Proteomes" id="UP000030149">
    <property type="component" value="Unassembled WGS sequence"/>
</dbReference>
<dbReference type="eggNOG" id="ENOG5030Y03">
    <property type="taxonomic scope" value="Bacteria"/>
</dbReference>
<reference evidence="1 2" key="2">
    <citation type="journal article" date="2015" name="Stand. Genomic Sci.">
        <title>High quality draft genomic sequence of Flavobacterium enshiense DK69(T) and comparison among Flavobacterium genomes.</title>
        <authorList>
            <person name="Zeng Z."/>
            <person name="Chen C."/>
            <person name="Du H."/>
            <person name="Wang G."/>
            <person name="Li M."/>
        </authorList>
    </citation>
    <scope>NUCLEOTIDE SEQUENCE [LARGE SCALE GENOMIC DNA]</scope>
    <source>
        <strain evidence="1 2">DK69</strain>
    </source>
</reference>
<reference evidence="2" key="1">
    <citation type="submission" date="2013-09" db="EMBL/GenBank/DDBJ databases">
        <authorList>
            <person name="Zeng Z."/>
            <person name="Chen C."/>
        </authorList>
    </citation>
    <scope>NUCLEOTIDE SEQUENCE [LARGE SCALE GENOMIC DNA]</scope>
    <source>
        <strain evidence="2">DK69</strain>
    </source>
</reference>
<organism evidence="1 2">
    <name type="scientific">Flavobacterium enshiense DK69</name>
    <dbReference type="NCBI Taxonomy" id="1107311"/>
    <lineage>
        <taxon>Bacteria</taxon>
        <taxon>Pseudomonadati</taxon>
        <taxon>Bacteroidota</taxon>
        <taxon>Flavobacteriia</taxon>
        <taxon>Flavobacteriales</taxon>
        <taxon>Flavobacteriaceae</taxon>
        <taxon>Flavobacterium</taxon>
    </lineage>
</organism>
<dbReference type="EMBL" id="JRLZ01000018">
    <property type="protein sequence ID" value="KGO93839.1"/>
    <property type="molecule type" value="Genomic_DNA"/>
</dbReference>
<accession>A0A0A2MND6</accession>
<dbReference type="STRING" id="1107311.Q767_14275"/>
<protein>
    <recommendedName>
        <fullName evidence="3">Carboxypeptidase-like regulatory domain-containing protein</fullName>
    </recommendedName>
</protein>
<evidence type="ECO:0000313" key="2">
    <source>
        <dbReference type="Proteomes" id="UP000030149"/>
    </source>
</evidence>
<proteinExistence type="predicted"/>
<keyword evidence="2" id="KW-1185">Reference proteome</keyword>
<sequence length="283" mass="33114">MSSQEVQNKNGKRSFFGHIYSENYKIPIEKATVKIYLANGYKTFIADENGKFEMSNEYINEIDHVEVSSIGFKKKVSKIVSDTIYLDEDTNQLSEVIVDSKSKIKYQLSFFEKLNSFETNLSWNSKAAVYIPKNYEDKCVKNLLFGVSDFGRVKNLKYLPFKVNLYTVDSLGFPYKPILEKDILVTKTDAKKWTTVDVSKFGITVPDEGLFVVFIILDQKDYKNDFIYSKYGPIAAVPALRAYRYDKNFIRKSYLYRPYYYEPLNKNNVWTLENLHYMVDIDY</sequence>
<dbReference type="InterPro" id="IPR008969">
    <property type="entry name" value="CarboxyPept-like_regulatory"/>
</dbReference>
<comment type="caution">
    <text evidence="1">The sequence shown here is derived from an EMBL/GenBank/DDBJ whole genome shotgun (WGS) entry which is preliminary data.</text>
</comment>
<dbReference type="AlphaFoldDB" id="A0A0A2MND6"/>